<dbReference type="EMBL" id="ABGD02000034">
    <property type="protein sequence ID" value="EDS08994.1"/>
    <property type="molecule type" value="Genomic_DNA"/>
</dbReference>
<reference evidence="1" key="1">
    <citation type="submission" date="2007-11" db="EMBL/GenBank/DDBJ databases">
        <authorList>
            <person name="Fulton L."/>
            <person name="Clifton S."/>
            <person name="Fulton B."/>
            <person name="Xu J."/>
            <person name="Minx P."/>
            <person name="Pepin K.H."/>
            <person name="Johnson M."/>
            <person name="Thiruvilangam P."/>
            <person name="Bhonagiri V."/>
            <person name="Nash W.E."/>
            <person name="Mardis E.R."/>
            <person name="Wilson R.K."/>
        </authorList>
    </citation>
    <scope>NUCLEOTIDE SEQUENCE [LARGE SCALE GENOMIC DNA]</scope>
    <source>
        <strain evidence="1">DSM 17241</strain>
    </source>
</reference>
<accession>B0PHM5</accession>
<organism evidence="1 2">
    <name type="scientific">Anaerotruncus colihominis DSM 17241</name>
    <dbReference type="NCBI Taxonomy" id="445972"/>
    <lineage>
        <taxon>Bacteria</taxon>
        <taxon>Bacillati</taxon>
        <taxon>Bacillota</taxon>
        <taxon>Clostridia</taxon>
        <taxon>Eubacteriales</taxon>
        <taxon>Oscillospiraceae</taxon>
        <taxon>Anaerotruncus</taxon>
    </lineage>
</organism>
<comment type="caution">
    <text evidence="1">The sequence shown here is derived from an EMBL/GenBank/DDBJ whole genome shotgun (WGS) entry which is preliminary data.</text>
</comment>
<dbReference type="HOGENOM" id="CLU_3211636_0_0_9"/>
<protein>
    <submittedName>
        <fullName evidence="1">Uncharacterized protein</fullName>
    </submittedName>
</protein>
<evidence type="ECO:0000313" key="1">
    <source>
        <dbReference type="EMBL" id="EDS08994.1"/>
    </source>
</evidence>
<proteinExistence type="predicted"/>
<gene>
    <name evidence="1" type="ORF">ANACOL_04319</name>
</gene>
<sequence>MVLLSNQACCVPSIYHQTAMPDRQMDIYFILQHADLFDKPQPFF</sequence>
<keyword evidence="2" id="KW-1185">Reference proteome</keyword>
<evidence type="ECO:0000313" key="2">
    <source>
        <dbReference type="Proteomes" id="UP000003803"/>
    </source>
</evidence>
<name>B0PHM5_9FIRM</name>
<dbReference type="AlphaFoldDB" id="B0PHM5"/>
<reference evidence="1" key="2">
    <citation type="submission" date="2013-09" db="EMBL/GenBank/DDBJ databases">
        <title>Draft genome sequence of Anaerotruncus colihominis(DSM 17241).</title>
        <authorList>
            <person name="Sudarsanam P."/>
            <person name="Ley R."/>
            <person name="Guruge J."/>
            <person name="Turnbaugh P.J."/>
            <person name="Mahowald M."/>
            <person name="Liep D."/>
            <person name="Gordon J."/>
        </authorList>
    </citation>
    <scope>NUCLEOTIDE SEQUENCE</scope>
    <source>
        <strain evidence="1">DSM 17241</strain>
    </source>
</reference>
<dbReference type="Proteomes" id="UP000003803">
    <property type="component" value="Unassembled WGS sequence"/>
</dbReference>